<reference evidence="2" key="1">
    <citation type="submission" date="2017-02" db="EMBL/GenBank/DDBJ databases">
        <title>Pseudomonas floridae sp. nov., a novel pathogenic bacterial species isolated from tomato.</title>
        <authorList>
            <person name="Timilsina S."/>
            <person name="Vallad G.E."/>
            <person name="Jones J.B."/>
        </authorList>
    </citation>
    <scope>NUCLEOTIDE SEQUENCE [LARGE SCALE GENOMIC DNA]</scope>
    <source>
        <strain evidence="2">GEV388</strain>
    </source>
</reference>
<keyword evidence="2" id="KW-1185">Reference proteome</keyword>
<dbReference type="EMBL" id="MUIO01000047">
    <property type="protein sequence ID" value="ORC58827.1"/>
    <property type="molecule type" value="Genomic_DNA"/>
</dbReference>
<evidence type="ECO:0000313" key="1">
    <source>
        <dbReference type="EMBL" id="ORC58827.1"/>
    </source>
</evidence>
<dbReference type="AlphaFoldDB" id="A0A1X0N5I4"/>
<comment type="caution">
    <text evidence="1">The sequence shown here is derived from an EMBL/GenBank/DDBJ whole genome shotgun (WGS) entry which is preliminary data.</text>
</comment>
<sequence>MKSKDAVEKIDFEDFIKSKKYDSVTGAVLKKIKMTNKAFPVPNEISAYDDQPKESLSSIVEFRYNNLKSQGRILHGADICLKALKASSSEAHRSWIPLDTGEYLLIFIVNCESYEIDGCMSLKADKPTSYK</sequence>
<dbReference type="RefSeq" id="WP_083183421.1">
    <property type="nucleotide sequence ID" value="NZ_CBCRZR010000014.1"/>
</dbReference>
<gene>
    <name evidence="1" type="ORF">BZK31_13270</name>
</gene>
<evidence type="ECO:0000313" key="2">
    <source>
        <dbReference type="Proteomes" id="UP000192815"/>
    </source>
</evidence>
<dbReference type="Proteomes" id="UP000192815">
    <property type="component" value="Unassembled WGS sequence"/>
</dbReference>
<proteinExistence type="predicted"/>
<dbReference type="OrthoDB" id="6899613at2"/>
<name>A0A1X0N5I4_9PSED</name>
<accession>A0A1X0N5I4</accession>
<protein>
    <submittedName>
        <fullName evidence="1">Uncharacterized protein</fullName>
    </submittedName>
</protein>
<organism evidence="1 2">
    <name type="scientific">Pseudomonas floridensis</name>
    <dbReference type="NCBI Taxonomy" id="1958950"/>
    <lineage>
        <taxon>Bacteria</taxon>
        <taxon>Pseudomonadati</taxon>
        <taxon>Pseudomonadota</taxon>
        <taxon>Gammaproteobacteria</taxon>
        <taxon>Pseudomonadales</taxon>
        <taxon>Pseudomonadaceae</taxon>
        <taxon>Pseudomonas</taxon>
    </lineage>
</organism>